<organism evidence="3 4">
    <name type="scientific">Mesorhizobium newzealandense</name>
    <dbReference type="NCBI Taxonomy" id="1300302"/>
    <lineage>
        <taxon>Bacteria</taxon>
        <taxon>Pseudomonadati</taxon>
        <taxon>Pseudomonadota</taxon>
        <taxon>Alphaproteobacteria</taxon>
        <taxon>Hyphomicrobiales</taxon>
        <taxon>Phyllobacteriaceae</taxon>
        <taxon>Mesorhizobium</taxon>
    </lineage>
</organism>
<protein>
    <recommendedName>
        <fullName evidence="5">DUF4760 domain-containing protein</fullName>
    </recommendedName>
</protein>
<evidence type="ECO:0000313" key="3">
    <source>
        <dbReference type="EMBL" id="MFD1983328.1"/>
    </source>
</evidence>
<evidence type="ECO:0000256" key="1">
    <source>
        <dbReference type="SAM" id="MobiDB-lite"/>
    </source>
</evidence>
<keyword evidence="2" id="KW-0812">Transmembrane</keyword>
<evidence type="ECO:0000256" key="2">
    <source>
        <dbReference type="SAM" id="Phobius"/>
    </source>
</evidence>
<evidence type="ECO:0008006" key="5">
    <source>
        <dbReference type="Google" id="ProtNLM"/>
    </source>
</evidence>
<proteinExistence type="predicted"/>
<keyword evidence="2" id="KW-0472">Membrane</keyword>
<evidence type="ECO:0000313" key="4">
    <source>
        <dbReference type="Proteomes" id="UP001597405"/>
    </source>
</evidence>
<feature type="region of interest" description="Disordered" evidence="1">
    <location>
        <begin position="226"/>
        <end position="250"/>
    </location>
</feature>
<keyword evidence="4" id="KW-1185">Reference proteome</keyword>
<dbReference type="RefSeq" id="WP_379097530.1">
    <property type="nucleotide sequence ID" value="NZ_JBHUGZ010000007.1"/>
</dbReference>
<sequence length="250" mass="28975">MNLREVICDNIFAQSVLEQCSEKVSKFQNPFVNAVYDWQPLLTGVFALIGACLLWVQIRDQKQQSRLEREQIALERRRENLAARIGLPHALADLNKYWAACFEAWKKKDPDRRPKPPPFDALRTVMEAAVLVDEQTYRSMQLLVIHAQAFESRVDTPKSERALNFFETMVFDIARLTYLTNRLYDFGRMRADKAPYTEPTRKDLESELYRDLGMYALPSGHELNKRIRQAMDQQFGKSPNDPKDGADSAK</sequence>
<feature type="compositionally biased region" description="Basic and acidic residues" evidence="1">
    <location>
        <begin position="240"/>
        <end position="250"/>
    </location>
</feature>
<name>A0ABW4U738_9HYPH</name>
<reference evidence="4" key="1">
    <citation type="journal article" date="2019" name="Int. J. Syst. Evol. Microbiol.">
        <title>The Global Catalogue of Microorganisms (GCM) 10K type strain sequencing project: providing services to taxonomists for standard genome sequencing and annotation.</title>
        <authorList>
            <consortium name="The Broad Institute Genomics Platform"/>
            <consortium name="The Broad Institute Genome Sequencing Center for Infectious Disease"/>
            <person name="Wu L."/>
            <person name="Ma J."/>
        </authorList>
    </citation>
    <scope>NUCLEOTIDE SEQUENCE [LARGE SCALE GENOMIC DNA]</scope>
    <source>
        <strain evidence="4">CGMCC 1.16225</strain>
    </source>
</reference>
<gene>
    <name evidence="3" type="ORF">ACFSOZ_11685</name>
</gene>
<accession>A0ABW4U738</accession>
<keyword evidence="2" id="KW-1133">Transmembrane helix</keyword>
<feature type="transmembrane region" description="Helical" evidence="2">
    <location>
        <begin position="38"/>
        <end position="56"/>
    </location>
</feature>
<dbReference type="Proteomes" id="UP001597405">
    <property type="component" value="Unassembled WGS sequence"/>
</dbReference>
<dbReference type="EMBL" id="JBHUGZ010000007">
    <property type="protein sequence ID" value="MFD1983328.1"/>
    <property type="molecule type" value="Genomic_DNA"/>
</dbReference>
<comment type="caution">
    <text evidence="3">The sequence shown here is derived from an EMBL/GenBank/DDBJ whole genome shotgun (WGS) entry which is preliminary data.</text>
</comment>